<dbReference type="RefSeq" id="WP_100923138.1">
    <property type="nucleotide sequence ID" value="NZ_CP020372.1"/>
</dbReference>
<name>A0A2K8UIX1_9GAMM</name>
<evidence type="ECO:0000256" key="1">
    <source>
        <dbReference type="ARBA" id="ARBA00004202"/>
    </source>
</evidence>
<dbReference type="PANTHER" id="PTHR43553:SF24">
    <property type="entry name" value="ENERGY-COUPLING FACTOR TRANSPORTER ATP-BINDING PROTEIN ECFA1"/>
    <property type="match status" value="1"/>
</dbReference>
<evidence type="ECO:0000256" key="9">
    <source>
        <dbReference type="RuleBase" id="RU364103"/>
    </source>
</evidence>
<comment type="function">
    <text evidence="9">Part of an ABC transporter complex. Responsible for energy coupling to the transport system.</text>
</comment>
<evidence type="ECO:0000256" key="4">
    <source>
        <dbReference type="ARBA" id="ARBA00022475"/>
    </source>
</evidence>
<evidence type="ECO:0000313" key="12">
    <source>
        <dbReference type="Proteomes" id="UP000232638"/>
    </source>
</evidence>
<dbReference type="Gene3D" id="3.40.50.300">
    <property type="entry name" value="P-loop containing nucleotide triphosphate hydrolases"/>
    <property type="match status" value="1"/>
</dbReference>
<dbReference type="InterPro" id="IPR017871">
    <property type="entry name" value="ABC_transporter-like_CS"/>
</dbReference>
<dbReference type="GO" id="GO:0042626">
    <property type="term" value="F:ATPase-coupled transmembrane transporter activity"/>
    <property type="evidence" value="ECO:0007669"/>
    <property type="project" value="TreeGrafter"/>
</dbReference>
<keyword evidence="5 9" id="KW-0547">Nucleotide-binding</keyword>
<dbReference type="SMART" id="SM00382">
    <property type="entry name" value="AAA"/>
    <property type="match status" value="1"/>
</dbReference>
<protein>
    <recommendedName>
        <fullName evidence="9">ABC transporter ATP-binding protein</fullName>
    </recommendedName>
</protein>
<dbReference type="GO" id="GO:0006824">
    <property type="term" value="P:cobalt ion transport"/>
    <property type="evidence" value="ECO:0007669"/>
    <property type="project" value="InterPro"/>
</dbReference>
<evidence type="ECO:0000256" key="7">
    <source>
        <dbReference type="ARBA" id="ARBA00022967"/>
    </source>
</evidence>
<evidence type="ECO:0000259" key="10">
    <source>
        <dbReference type="PROSITE" id="PS50893"/>
    </source>
</evidence>
<keyword evidence="6 9" id="KW-0067">ATP-binding</keyword>
<evidence type="ECO:0000256" key="8">
    <source>
        <dbReference type="ARBA" id="ARBA00023136"/>
    </source>
</evidence>
<dbReference type="Proteomes" id="UP000232638">
    <property type="component" value="Plasmid pTs485"/>
</dbReference>
<geneLocation type="plasmid" evidence="12">
    <name>pts485</name>
</geneLocation>
<keyword evidence="12" id="KW-1185">Reference proteome</keyword>
<dbReference type="InterPro" id="IPR003593">
    <property type="entry name" value="AAA+_ATPase"/>
</dbReference>
<dbReference type="Pfam" id="PF00005">
    <property type="entry name" value="ABC_tran"/>
    <property type="match status" value="1"/>
</dbReference>
<dbReference type="GO" id="GO:0016887">
    <property type="term" value="F:ATP hydrolysis activity"/>
    <property type="evidence" value="ECO:0007669"/>
    <property type="project" value="InterPro"/>
</dbReference>
<keyword evidence="3 9" id="KW-0813">Transport</keyword>
<comment type="subcellular location">
    <subcellularLocation>
        <location evidence="1 9">Cell membrane</location>
        <topology evidence="1 9">Peripheral membrane protein</topology>
    </subcellularLocation>
</comment>
<evidence type="ECO:0000256" key="5">
    <source>
        <dbReference type="ARBA" id="ARBA00022741"/>
    </source>
</evidence>
<keyword evidence="7" id="KW-1278">Translocase</keyword>
<dbReference type="PANTHER" id="PTHR43553">
    <property type="entry name" value="HEAVY METAL TRANSPORTER"/>
    <property type="match status" value="1"/>
</dbReference>
<keyword evidence="4 9" id="KW-1003">Cell membrane</keyword>
<gene>
    <name evidence="11" type="ORF">THSYN_31885</name>
</gene>
<proteinExistence type="inferred from homology"/>
<dbReference type="InterPro" id="IPR015856">
    <property type="entry name" value="ABC_transpr_CbiO/EcfA_su"/>
</dbReference>
<dbReference type="SUPFAM" id="SSF52540">
    <property type="entry name" value="P-loop containing nucleoside triphosphate hydrolases"/>
    <property type="match status" value="1"/>
</dbReference>
<reference evidence="11 12" key="1">
    <citation type="submission" date="2017-03" db="EMBL/GenBank/DDBJ databases">
        <title>Complete genome sequence of Candidatus 'Thiodictyon syntrophicum' sp. nov. strain Cad16T, a photolithoautotroph purple sulfur bacterium isolated from an alpine meromictic lake.</title>
        <authorList>
            <person name="Luedin S.M."/>
            <person name="Pothier J.F."/>
            <person name="Danza F."/>
            <person name="Storelli N."/>
            <person name="Wittwer M."/>
            <person name="Tonolla M."/>
        </authorList>
    </citation>
    <scope>NUCLEOTIDE SEQUENCE [LARGE SCALE GENOMIC DNA]</scope>
    <source>
        <strain evidence="11 12">Cad16T</strain>
        <plasmid evidence="12">Plasmid pts485</plasmid>
    </source>
</reference>
<evidence type="ECO:0000256" key="3">
    <source>
        <dbReference type="ARBA" id="ARBA00022448"/>
    </source>
</evidence>
<dbReference type="InterPro" id="IPR003439">
    <property type="entry name" value="ABC_transporter-like_ATP-bd"/>
</dbReference>
<accession>A0A2K8UIX1</accession>
<dbReference type="InterPro" id="IPR005876">
    <property type="entry name" value="Co_trans_ATP-bd"/>
</dbReference>
<keyword evidence="11" id="KW-0614">Plasmid</keyword>
<dbReference type="KEGG" id="tsy:THSYN_31885"/>
<dbReference type="AlphaFoldDB" id="A0A2K8UIX1"/>
<dbReference type="EMBL" id="CP020372">
    <property type="protein sequence ID" value="AUB85516.1"/>
    <property type="molecule type" value="Genomic_DNA"/>
</dbReference>
<evidence type="ECO:0000313" key="11">
    <source>
        <dbReference type="EMBL" id="AUB85516.1"/>
    </source>
</evidence>
<dbReference type="GO" id="GO:0005524">
    <property type="term" value="F:ATP binding"/>
    <property type="evidence" value="ECO:0007669"/>
    <property type="project" value="UniProtKB-UniRule"/>
</dbReference>
<dbReference type="OrthoDB" id="9780942at2"/>
<dbReference type="CDD" id="cd03225">
    <property type="entry name" value="ABC_cobalt_CbiO_domain1"/>
    <property type="match status" value="1"/>
</dbReference>
<dbReference type="InterPro" id="IPR050095">
    <property type="entry name" value="ECF_ABC_transporter_ATP-bd"/>
</dbReference>
<sequence>MSPPILAARGLEYDYPGAIAALRGLDLTVPRGRKLALLGANGCGKTTLLLHLNGTLKPARGQVLLDGQAADYGRRALGAWRNRVGLVLQEPDDQLFSATVYQDVSFGPLNQGLAEAMVRARVEAALATLRITALAQRPTHALSFGQKKRVAIAGVLAMQPEVLILDEPTAGLDPRGVAHLLAALEQLRLAGTTLVFSTHDVDLAYSWADEVAILGQGLVLCQGEALATLADPERLQAAHLKTPTLLALAVALGVADGPGGPPRTQAALVARLQGRAGDREEIGEVVAAASP</sequence>
<dbReference type="PROSITE" id="PS50893">
    <property type="entry name" value="ABC_TRANSPORTER_2"/>
    <property type="match status" value="1"/>
</dbReference>
<keyword evidence="8 9" id="KW-0472">Membrane</keyword>
<evidence type="ECO:0000256" key="2">
    <source>
        <dbReference type="ARBA" id="ARBA00005417"/>
    </source>
</evidence>
<dbReference type="NCBIfam" id="TIGR01166">
    <property type="entry name" value="cbiO"/>
    <property type="match status" value="1"/>
</dbReference>
<feature type="domain" description="ABC transporter" evidence="10">
    <location>
        <begin position="6"/>
        <end position="241"/>
    </location>
</feature>
<organism evidence="11 12">
    <name type="scientific">Candidatus Thiodictyon syntrophicum</name>
    <dbReference type="NCBI Taxonomy" id="1166950"/>
    <lineage>
        <taxon>Bacteria</taxon>
        <taxon>Pseudomonadati</taxon>
        <taxon>Pseudomonadota</taxon>
        <taxon>Gammaproteobacteria</taxon>
        <taxon>Chromatiales</taxon>
        <taxon>Chromatiaceae</taxon>
        <taxon>Thiodictyon</taxon>
    </lineage>
</organism>
<evidence type="ECO:0000256" key="6">
    <source>
        <dbReference type="ARBA" id="ARBA00022840"/>
    </source>
</evidence>
<dbReference type="GO" id="GO:0043190">
    <property type="term" value="C:ATP-binding cassette (ABC) transporter complex"/>
    <property type="evidence" value="ECO:0007669"/>
    <property type="project" value="TreeGrafter"/>
</dbReference>
<comment type="similarity">
    <text evidence="2 9">Belongs to the ABC transporter superfamily.</text>
</comment>
<dbReference type="InterPro" id="IPR027417">
    <property type="entry name" value="P-loop_NTPase"/>
</dbReference>
<dbReference type="PROSITE" id="PS00211">
    <property type="entry name" value="ABC_TRANSPORTER_1"/>
    <property type="match status" value="1"/>
</dbReference>
<dbReference type="FunFam" id="3.40.50.300:FF:000224">
    <property type="entry name" value="Energy-coupling factor transporter ATP-binding protein EcfA"/>
    <property type="match status" value="1"/>
</dbReference>